<name>A0A6J5R3P3_9CAUD</name>
<accession>A0A6J5R3P3</accession>
<dbReference type="EMBL" id="LR796917">
    <property type="protein sequence ID" value="CAB4174040.1"/>
    <property type="molecule type" value="Genomic_DNA"/>
</dbReference>
<dbReference type="EMBL" id="LR797180">
    <property type="protein sequence ID" value="CAB4191960.1"/>
    <property type="molecule type" value="Genomic_DNA"/>
</dbReference>
<evidence type="ECO:0000313" key="8">
    <source>
        <dbReference type="EMBL" id="CAB4191960.1"/>
    </source>
</evidence>
<dbReference type="EMBL" id="LR796461">
    <property type="protein sequence ID" value="CAB4146181.1"/>
    <property type="molecule type" value="Genomic_DNA"/>
</dbReference>
<sequence length="576" mass="66665">MSDFMGMNLELADFDRLLRQDDLTETPVDIQTFVQDKEYLGLPPLSDIQLEIVRHSTQIYKERTLISLLGEEEGKRWYKTYTDNEVICMLGKGSGKDHCARISMAYTVYLIHCLRDPLIYYGKAHGVYIDLLNLAVNAQQAQRVFFEPLKNLLLRSPYFNKVGFEPRVSEIFFFSKPVRCFSGHSESEGWEGYEVMTIILDEIAAFKTDAELRGETRSKGSASAIYNMSKLSIMSRFPEVGKVILLSFPRYKGDFIQQRYFNSREKKEPKTWTIKAATWEVNPTIKREQLESEYVRNPVEARARFECEPPNMEDAYFRDPELVRKAFMYSEDPVDEEGNFKPWFNKTDGQVRFIHIDLALKRDRAALSMVHCTGLKEVKTLMGVENLPIINVDLVYSWEASVNQEINFASIRQMIIDLCRKFDVAKVTFDRWQSIEMIQSLRAQNINADFHSVKKTDFDTLMTAIYDTRLRGYWNELLVEEELLKLRLFGNNKIDHPSSGSKDLADAVAGAVFVCVENMAIDGDVEIEILSPDKYWEENEDIPNFGTVQVYNRETGEFSSGFNQQETDGMKWLENL</sequence>
<dbReference type="EMBL" id="LR797434">
    <property type="protein sequence ID" value="CAB4216177.1"/>
    <property type="molecule type" value="Genomic_DNA"/>
</dbReference>
<dbReference type="EMBL" id="LR796305">
    <property type="protein sequence ID" value="CAB4135651.1"/>
    <property type="molecule type" value="Genomic_DNA"/>
</dbReference>
<evidence type="ECO:0000313" key="5">
    <source>
        <dbReference type="EMBL" id="CAB4174040.1"/>
    </source>
</evidence>
<evidence type="ECO:0000313" key="6">
    <source>
        <dbReference type="EMBL" id="CAB4178838.1"/>
    </source>
</evidence>
<evidence type="ECO:0008006" key="12">
    <source>
        <dbReference type="Google" id="ProtNLM"/>
    </source>
</evidence>
<evidence type="ECO:0000313" key="2">
    <source>
        <dbReference type="EMBL" id="CAB4146181.1"/>
    </source>
</evidence>
<evidence type="ECO:0000313" key="11">
    <source>
        <dbReference type="EMBL" id="CAB5230707.1"/>
    </source>
</evidence>
<dbReference type="EMBL" id="LR798423">
    <property type="protein sequence ID" value="CAB5230707.1"/>
    <property type="molecule type" value="Genomic_DNA"/>
</dbReference>
<protein>
    <recommendedName>
        <fullName evidence="12">Terminase</fullName>
    </recommendedName>
</protein>
<dbReference type="EMBL" id="LR796980">
    <property type="protein sequence ID" value="CAB4178838.1"/>
    <property type="molecule type" value="Genomic_DNA"/>
</dbReference>
<evidence type="ECO:0000313" key="7">
    <source>
        <dbReference type="EMBL" id="CAB4188842.1"/>
    </source>
</evidence>
<evidence type="ECO:0000313" key="3">
    <source>
        <dbReference type="EMBL" id="CAB4150919.1"/>
    </source>
</evidence>
<evidence type="ECO:0000313" key="4">
    <source>
        <dbReference type="EMBL" id="CAB4161435.1"/>
    </source>
</evidence>
<reference evidence="8" key="1">
    <citation type="submission" date="2020-05" db="EMBL/GenBank/DDBJ databases">
        <authorList>
            <person name="Chiriac C."/>
            <person name="Salcher M."/>
            <person name="Ghai R."/>
            <person name="Kavagutti S V."/>
        </authorList>
    </citation>
    <scope>NUCLEOTIDE SEQUENCE</scope>
</reference>
<organism evidence="8">
    <name type="scientific">uncultured Caudovirales phage</name>
    <dbReference type="NCBI Taxonomy" id="2100421"/>
    <lineage>
        <taxon>Viruses</taxon>
        <taxon>Duplodnaviria</taxon>
        <taxon>Heunggongvirae</taxon>
        <taxon>Uroviricota</taxon>
        <taxon>Caudoviricetes</taxon>
        <taxon>Peduoviridae</taxon>
        <taxon>Maltschvirus</taxon>
        <taxon>Maltschvirus maltsch</taxon>
    </lineage>
</organism>
<dbReference type="EMBL" id="LR797492">
    <property type="protein sequence ID" value="CAB4220085.1"/>
    <property type="molecule type" value="Genomic_DNA"/>
</dbReference>
<evidence type="ECO:0000313" key="10">
    <source>
        <dbReference type="EMBL" id="CAB4220085.1"/>
    </source>
</evidence>
<dbReference type="EMBL" id="LR797130">
    <property type="protein sequence ID" value="CAB4188842.1"/>
    <property type="molecule type" value="Genomic_DNA"/>
</dbReference>
<dbReference type="EMBL" id="LR796548">
    <property type="protein sequence ID" value="CAB4150919.1"/>
    <property type="molecule type" value="Genomic_DNA"/>
</dbReference>
<evidence type="ECO:0000313" key="1">
    <source>
        <dbReference type="EMBL" id="CAB4135651.1"/>
    </source>
</evidence>
<dbReference type="Gene3D" id="3.30.420.240">
    <property type="match status" value="1"/>
</dbReference>
<gene>
    <name evidence="6" type="ORF">UFOVP1031_4</name>
    <name evidence="7" type="ORF">UFOVP1172_131</name>
    <name evidence="8" type="ORF">UFOVP1240_36</name>
    <name evidence="9" type="ORF">UFOVP1486_93</name>
    <name evidence="11" type="ORF">UFOVP1578_76</name>
    <name evidence="10" type="ORF">UFOVP1630_68</name>
    <name evidence="1" type="ORF">UFOVP288_53</name>
    <name evidence="2" type="ORF">UFOVP483_143</name>
    <name evidence="3" type="ORF">UFOVP573_62</name>
    <name evidence="4" type="ORF">UFOVP769_53</name>
    <name evidence="5" type="ORF">UFOVP962_21</name>
</gene>
<proteinExistence type="predicted"/>
<evidence type="ECO:0000313" key="9">
    <source>
        <dbReference type="EMBL" id="CAB4216177.1"/>
    </source>
</evidence>
<dbReference type="EMBL" id="LR796709">
    <property type="protein sequence ID" value="CAB4161435.1"/>
    <property type="molecule type" value="Genomic_DNA"/>
</dbReference>